<dbReference type="AlphaFoldDB" id="A0A1D8PD33"/>
<feature type="signal peptide" evidence="7">
    <location>
        <begin position="1"/>
        <end position="17"/>
    </location>
</feature>
<feature type="domain" description="FAD dependent oxidoreductase" evidence="8">
    <location>
        <begin position="4"/>
        <end position="348"/>
    </location>
</feature>
<dbReference type="Gene3D" id="3.40.50.720">
    <property type="entry name" value="NAD(P)-binding Rossmann-like Domain"/>
    <property type="match status" value="1"/>
</dbReference>
<dbReference type="InterPro" id="IPR006076">
    <property type="entry name" value="FAD-dep_OxRdtase"/>
</dbReference>
<dbReference type="SUPFAM" id="SSF54373">
    <property type="entry name" value="FAD-linked reductases, C-terminal domain"/>
    <property type="match status" value="1"/>
</dbReference>
<dbReference type="KEGG" id="cal:CAALFM_C103670CA"/>
<dbReference type="GO" id="GO:0003884">
    <property type="term" value="F:D-amino-acid oxidase activity"/>
    <property type="evidence" value="ECO:0000318"/>
    <property type="project" value="GO_Central"/>
</dbReference>
<evidence type="ECO:0000256" key="5">
    <source>
        <dbReference type="ARBA" id="ARBA00023002"/>
    </source>
</evidence>
<dbReference type="GO" id="GO:0071949">
    <property type="term" value="F:FAD binding"/>
    <property type="evidence" value="ECO:0007669"/>
    <property type="project" value="InterPro"/>
</dbReference>
<evidence type="ECO:0000256" key="6">
    <source>
        <dbReference type="PIRSR" id="PIRSR000189-1"/>
    </source>
</evidence>
<evidence type="ECO:0000256" key="2">
    <source>
        <dbReference type="ARBA" id="ARBA00006730"/>
    </source>
</evidence>
<dbReference type="PIRSF" id="PIRSF000189">
    <property type="entry name" value="D-aa_oxidase"/>
    <property type="match status" value="1"/>
</dbReference>
<sequence length="361" mass="40223">MASVVVLGAGVIGLTTALELKRSNAKLDITIVADHLPGDIDHTYTSPFAGANWHSFATPEDKRLQEIDKPGYKKFLQLAAADPRSGIWAVDNLSMYTDYEVTSNNGNYRKFVPWFKDFVDGFEIVDKSKLPEGIAFAHKFKGVVISVHTYLNYLVQQNKEIGNVIKRIPQIHHIEDARKFHSSGKKADYVINAAGLNASKIKGVEDKKFNFPVRGQVLLVKNNAKIQLGVEGFPGLPNEMLYMMPRKEGGTIIGGCFLEGNTSVSEDKELTARIIKRAIKYAPELVDPNYKNNPSKIEIVKVNVGFRPFREDGARVEVDKKYKWLIHNYGAGAGGYQGSFGLSKLVVDIMEKELSKFKSKL</sequence>
<dbReference type="Proteomes" id="UP000000559">
    <property type="component" value="Chromosome 1"/>
</dbReference>
<dbReference type="RefSeq" id="XP_721563.2">
    <property type="nucleotide sequence ID" value="XM_716470.2"/>
</dbReference>
<dbReference type="PANTHER" id="PTHR11530:SF16">
    <property type="entry name" value="D-AMINO ACID OXIDASE (AFU_ORTHOLOGUE AFUA_5G11290)"/>
    <property type="match status" value="1"/>
</dbReference>
<feature type="binding site" evidence="6">
    <location>
        <begin position="45"/>
        <end position="46"/>
    </location>
    <ligand>
        <name>FAD</name>
        <dbReference type="ChEBI" id="CHEBI:57692"/>
    </ligand>
</feature>
<dbReference type="Gene3D" id="3.30.9.10">
    <property type="entry name" value="D-Amino Acid Oxidase, subunit A, domain 2"/>
    <property type="match status" value="1"/>
</dbReference>
<keyword evidence="4 6" id="KW-0274">FAD</keyword>
<dbReference type="GeneID" id="3636885"/>
<dbReference type="Pfam" id="PF01266">
    <property type="entry name" value="DAO"/>
    <property type="match status" value="1"/>
</dbReference>
<dbReference type="SUPFAM" id="SSF51971">
    <property type="entry name" value="Nucleotide-binding domain"/>
    <property type="match status" value="1"/>
</dbReference>
<reference evidence="10 11" key="3">
    <citation type="journal article" date="2013" name="Genome Biol.">
        <title>Assembly of a phased diploid Candida albicans genome facilitates allele-specific measurements and provides a simple model for repeat and indel structure.</title>
        <authorList>
            <person name="Muzzey D."/>
            <person name="Schwartz K."/>
            <person name="Weissman J.S."/>
            <person name="Sherlock G."/>
        </authorList>
    </citation>
    <scope>NUCLEOTIDE SEQUENCE [LARGE SCALE GENOMIC DNA]</scope>
    <source>
        <strain evidence="11">SC5314 / ATCC MYA-2876</strain>
    </source>
</reference>
<keyword evidence="11" id="KW-1185">Reference proteome</keyword>
<evidence type="ECO:0000256" key="7">
    <source>
        <dbReference type="SAM" id="SignalP"/>
    </source>
</evidence>
<dbReference type="OrthoDB" id="409956at2759"/>
<keyword evidence="3" id="KW-0285">Flavoprotein</keyword>
<dbReference type="GO" id="GO:0019478">
    <property type="term" value="P:D-amino acid catabolic process"/>
    <property type="evidence" value="ECO:0000318"/>
    <property type="project" value="GO_Central"/>
</dbReference>
<dbReference type="STRING" id="237561.A0A1D8PD33"/>
<name>A0A1D8PD33_CANAL</name>
<dbReference type="SMR" id="A0A1D8PD33"/>
<dbReference type="GO" id="GO:0005737">
    <property type="term" value="C:cytoplasm"/>
    <property type="evidence" value="ECO:0000318"/>
    <property type="project" value="GO_Central"/>
</dbReference>
<evidence type="ECO:0000256" key="4">
    <source>
        <dbReference type="ARBA" id="ARBA00022827"/>
    </source>
</evidence>
<dbReference type="PANTHER" id="PTHR11530">
    <property type="entry name" value="D-AMINO ACID OXIDASE"/>
    <property type="match status" value="1"/>
</dbReference>
<evidence type="ECO:0000259" key="8">
    <source>
        <dbReference type="Pfam" id="PF01266"/>
    </source>
</evidence>
<evidence type="ECO:0000313" key="10">
    <source>
        <dbReference type="EMBL" id="AOW26045.1"/>
    </source>
</evidence>
<evidence type="ECO:0000313" key="11">
    <source>
        <dbReference type="Proteomes" id="UP000000559"/>
    </source>
</evidence>
<keyword evidence="7" id="KW-0732">Signal</keyword>
<evidence type="ECO:0000256" key="1">
    <source>
        <dbReference type="ARBA" id="ARBA00001974"/>
    </source>
</evidence>
<dbReference type="InParanoid" id="A0A1D8PD33"/>
<gene>
    <name evidence="9 10" type="primary">DAO1</name>
    <name evidence="10" type="ordered locus">CAALFM_C103670CA</name>
    <name evidence="9" type="ordered locus">orf19.10583</name>
</gene>
<evidence type="ECO:0000256" key="3">
    <source>
        <dbReference type="ARBA" id="ARBA00022630"/>
    </source>
</evidence>
<feature type="chain" id="PRO_5009111048" evidence="7">
    <location>
        <begin position="18"/>
        <end position="361"/>
    </location>
</feature>
<proteinExistence type="inferred from homology"/>
<comment type="cofactor">
    <cofactor evidence="1 6">
        <name>FAD</name>
        <dbReference type="ChEBI" id="CHEBI:57692"/>
    </cofactor>
</comment>
<reference evidence="10 11" key="1">
    <citation type="journal article" date="2004" name="Proc. Natl. Acad. Sci. U.S.A.">
        <title>The diploid genome sequence of Candida albicans.</title>
        <authorList>
            <person name="Jones T."/>
            <person name="Federspiel N.A."/>
            <person name="Chibana H."/>
            <person name="Dungan J."/>
            <person name="Kalman S."/>
            <person name="Magee B.B."/>
            <person name="Newport G."/>
            <person name="Thorstenson Y.R."/>
            <person name="Agabian N."/>
            <person name="Magee P.T."/>
            <person name="Davis R.W."/>
            <person name="Scherer S."/>
        </authorList>
    </citation>
    <scope>NUCLEOTIDE SEQUENCE [LARGE SCALE GENOMIC DNA]</scope>
    <source>
        <strain evidence="11">SC5314 / ATCC MYA-2876</strain>
    </source>
</reference>
<dbReference type="CGD" id="CAL0000179499">
    <property type="gene designation" value="DAO1"/>
</dbReference>
<comment type="similarity">
    <text evidence="2">Belongs to the DAMOX/DASOX family.</text>
</comment>
<accession>A0A1D8PD33</accession>
<dbReference type="InterPro" id="IPR023209">
    <property type="entry name" value="DAO"/>
</dbReference>
<protein>
    <submittedName>
        <fullName evidence="10">Dao1p</fullName>
    </submittedName>
</protein>
<dbReference type="EMBL" id="CP017623">
    <property type="protein sequence ID" value="AOW26045.1"/>
    <property type="molecule type" value="Genomic_DNA"/>
</dbReference>
<evidence type="ECO:0000313" key="9">
    <source>
        <dbReference type="CGD" id="CAL0000179499"/>
    </source>
</evidence>
<reference evidence="10 11" key="2">
    <citation type="journal article" date="2007" name="Genome Biol.">
        <title>Assembly of the Candida albicans genome into sixteen supercontigs aligned on the eight chromosomes.</title>
        <authorList>
            <person name="van het Hoog M."/>
            <person name="Rast T.J."/>
            <person name="Martchenko M."/>
            <person name="Grindle S."/>
            <person name="Dignard D."/>
            <person name="Hogues H."/>
            <person name="Cuomo C."/>
            <person name="Berriman M."/>
            <person name="Scherer S."/>
            <person name="Magee B.B."/>
            <person name="Whiteway M."/>
            <person name="Chibana H."/>
            <person name="Nantel A."/>
            <person name="Magee P.T."/>
        </authorList>
    </citation>
    <scope>GENOME REANNOTATION</scope>
    <source>
        <strain evidence="11">SC5314 / ATCC MYA-2876</strain>
    </source>
</reference>
<dbReference type="VEuPathDB" id="FungiDB:C1_03670C_A"/>
<organism evidence="10 11">
    <name type="scientific">Candida albicans (strain SC5314 / ATCC MYA-2876)</name>
    <name type="common">Yeast</name>
    <dbReference type="NCBI Taxonomy" id="237561"/>
    <lineage>
        <taxon>Eukaryota</taxon>
        <taxon>Fungi</taxon>
        <taxon>Dikarya</taxon>
        <taxon>Ascomycota</taxon>
        <taxon>Saccharomycotina</taxon>
        <taxon>Pichiomycetes</taxon>
        <taxon>Debaryomycetaceae</taxon>
        <taxon>Candida/Lodderomyces clade</taxon>
        <taxon>Candida</taxon>
    </lineage>
</organism>
<dbReference type="eggNOG" id="KOG3923">
    <property type="taxonomic scope" value="Eukaryota"/>
</dbReference>
<keyword evidence="5" id="KW-0560">Oxidoreductase</keyword>